<gene>
    <name evidence="2" type="ORF">EVA_08129</name>
</gene>
<organism evidence="2">
    <name type="scientific">gut metagenome</name>
    <dbReference type="NCBI Taxonomy" id="749906"/>
    <lineage>
        <taxon>unclassified sequences</taxon>
        <taxon>metagenomes</taxon>
        <taxon>organismal metagenomes</taxon>
    </lineage>
</organism>
<dbReference type="InterPro" id="IPR014982">
    <property type="entry name" value="GSCFA"/>
</dbReference>
<evidence type="ECO:0000313" key="2">
    <source>
        <dbReference type="EMBL" id="EJX03759.1"/>
    </source>
</evidence>
<dbReference type="EMBL" id="AMCI01002045">
    <property type="protein sequence ID" value="EJX03759.1"/>
    <property type="molecule type" value="Genomic_DNA"/>
</dbReference>
<name>J9GA86_9ZZZZ</name>
<sequence>MDFPQKRCKSNGFLCKNEGASPLFAFPLNALRPSKMSTFAPFERPFTEKLAVTMQFHTPVELSSPTVVLTPQSKVLAIGSCFADHIGARLQQSLPAEHVLVNPNGVLYNPASIFTVLRSLTLPSLEVEQPYFLAQDGLWHHWLYATAFVHADRSVLEQELQQRRERAKALWNACEVVLVTFSTDHAYYLTEGAFAGHVVSNCHKQPARLFREEVLSPSELYEQWSGLLHDARNASPQRQFVFTLSPYRYAKYGMHENALSKARLLLLIDELCRTHLNAHYFPAYEIITDELRDYRFYAPDMLHPSEQAIDYVWERFQQWTFSPELCEYARERQQLLRDLAHRPLHPESEAARNFQRKVEERRRAFEHKWGRNQGV</sequence>
<protein>
    <submittedName>
        <fullName evidence="2">Gscfa domain protein</fullName>
    </submittedName>
</protein>
<dbReference type="Pfam" id="PF08885">
    <property type="entry name" value="GSCFA"/>
    <property type="match status" value="1"/>
</dbReference>
<accession>J9GA86</accession>
<feature type="domain" description="GSCFA" evidence="1">
    <location>
        <begin position="74"/>
        <end position="316"/>
    </location>
</feature>
<proteinExistence type="predicted"/>
<dbReference type="AlphaFoldDB" id="J9GA86"/>
<dbReference type="SUPFAM" id="SSF52266">
    <property type="entry name" value="SGNH hydrolase"/>
    <property type="match status" value="1"/>
</dbReference>
<evidence type="ECO:0000259" key="1">
    <source>
        <dbReference type="Pfam" id="PF08885"/>
    </source>
</evidence>
<comment type="caution">
    <text evidence="2">The sequence shown here is derived from an EMBL/GenBank/DDBJ whole genome shotgun (WGS) entry which is preliminary data.</text>
</comment>
<reference evidence="2" key="1">
    <citation type="journal article" date="2012" name="PLoS ONE">
        <title>Gene sets for utilization of primary and secondary nutrition supplies in the distal gut of endangered iberian lynx.</title>
        <authorList>
            <person name="Alcaide M."/>
            <person name="Messina E."/>
            <person name="Richter M."/>
            <person name="Bargiela R."/>
            <person name="Peplies J."/>
            <person name="Huws S.A."/>
            <person name="Newbold C.J."/>
            <person name="Golyshin P.N."/>
            <person name="Simon M.A."/>
            <person name="Lopez G."/>
            <person name="Yakimov M.M."/>
            <person name="Ferrer M."/>
        </authorList>
    </citation>
    <scope>NUCLEOTIDE SEQUENCE</scope>
</reference>